<feature type="non-terminal residue" evidence="1">
    <location>
        <position position="1"/>
    </location>
</feature>
<dbReference type="Proteomes" id="UP000044602">
    <property type="component" value="Unassembled WGS sequence"/>
</dbReference>
<dbReference type="AlphaFoldDB" id="A0A0G4M906"/>
<organism evidence="1 2">
    <name type="scientific">Verticillium longisporum</name>
    <name type="common">Verticillium dahliae var. longisporum</name>
    <dbReference type="NCBI Taxonomy" id="100787"/>
    <lineage>
        <taxon>Eukaryota</taxon>
        <taxon>Fungi</taxon>
        <taxon>Dikarya</taxon>
        <taxon>Ascomycota</taxon>
        <taxon>Pezizomycotina</taxon>
        <taxon>Sordariomycetes</taxon>
        <taxon>Hypocreomycetidae</taxon>
        <taxon>Glomerellales</taxon>
        <taxon>Plectosphaerellaceae</taxon>
        <taxon>Verticillium</taxon>
    </lineage>
</organism>
<proteinExistence type="predicted"/>
<keyword evidence="2" id="KW-1185">Reference proteome</keyword>
<name>A0A0G4M906_VERLO</name>
<protein>
    <submittedName>
        <fullName evidence="1">Uncharacterized protein</fullName>
    </submittedName>
</protein>
<gene>
    <name evidence="1" type="ORF">BN1708_000955</name>
</gene>
<evidence type="ECO:0000313" key="2">
    <source>
        <dbReference type="Proteomes" id="UP000044602"/>
    </source>
</evidence>
<reference evidence="1 2" key="1">
    <citation type="submission" date="2015-05" db="EMBL/GenBank/DDBJ databases">
        <authorList>
            <person name="Wang D.B."/>
            <person name="Wang M."/>
        </authorList>
    </citation>
    <scope>NUCLEOTIDE SEQUENCE [LARGE SCALE GENOMIC DNA]</scope>
    <source>
        <strain evidence="1">VL1</strain>
    </source>
</reference>
<dbReference type="EMBL" id="CVQH01021417">
    <property type="protein sequence ID" value="CRK30435.1"/>
    <property type="molecule type" value="Genomic_DNA"/>
</dbReference>
<sequence>ALEPHAIGGMQCAPAQLVAPAAGAAPAAAASTSGRPMQVHRLCPARTSQVSARVQVAPESNSVASNRRLDRAVGRLVWYKRGTRQSCSKTPDTPLQVGVIGCHRRYPHLPSTPPIHGNPSIHHSMSVPSISRPWQGRLGWAWTLRVPSLCPLFEFA</sequence>
<evidence type="ECO:0000313" key="1">
    <source>
        <dbReference type="EMBL" id="CRK30435.1"/>
    </source>
</evidence>
<accession>A0A0G4M906</accession>